<accession>A0A9X0ATY7</accession>
<comment type="caution">
    <text evidence="2">The sequence shown here is derived from an EMBL/GenBank/DDBJ whole genome shotgun (WGS) entry which is preliminary data.</text>
</comment>
<evidence type="ECO:0000256" key="1">
    <source>
        <dbReference type="SAM" id="Phobius"/>
    </source>
</evidence>
<protein>
    <submittedName>
        <fullName evidence="2">Uncharacterized protein</fullName>
    </submittedName>
</protein>
<keyword evidence="1" id="KW-0812">Transmembrane</keyword>
<feature type="transmembrane region" description="Helical" evidence="1">
    <location>
        <begin position="43"/>
        <end position="60"/>
    </location>
</feature>
<keyword evidence="1" id="KW-1133">Transmembrane helix</keyword>
<organism evidence="2 3">
    <name type="scientific">Sclerotinia nivalis</name>
    <dbReference type="NCBI Taxonomy" id="352851"/>
    <lineage>
        <taxon>Eukaryota</taxon>
        <taxon>Fungi</taxon>
        <taxon>Dikarya</taxon>
        <taxon>Ascomycota</taxon>
        <taxon>Pezizomycotina</taxon>
        <taxon>Leotiomycetes</taxon>
        <taxon>Helotiales</taxon>
        <taxon>Sclerotiniaceae</taxon>
        <taxon>Sclerotinia</taxon>
    </lineage>
</organism>
<sequence length="110" mass="12662">MYRIRQDNQYLGLGEMASRCSALLRMLTVSCAALNIGSEPPQMNVMPILSFIPPAYLIYFRVFRVHRTYRGAAFVLLARNEFSPGYSTTNWAKEFLSLTFISIDYFSYLP</sequence>
<dbReference type="EMBL" id="JAPEIS010000003">
    <property type="protein sequence ID" value="KAJ8068514.1"/>
    <property type="molecule type" value="Genomic_DNA"/>
</dbReference>
<name>A0A9X0ATY7_9HELO</name>
<keyword evidence="1" id="KW-0472">Membrane</keyword>
<feature type="transmembrane region" description="Helical" evidence="1">
    <location>
        <begin position="20"/>
        <end position="37"/>
    </location>
</feature>
<gene>
    <name evidence="2" type="ORF">OCU04_004064</name>
</gene>
<reference evidence="2" key="1">
    <citation type="submission" date="2022-11" db="EMBL/GenBank/DDBJ databases">
        <title>Genome Resource of Sclerotinia nivalis Strain SnTB1, a Plant Pathogen Isolated from American Ginseng.</title>
        <authorList>
            <person name="Fan S."/>
        </authorList>
    </citation>
    <scope>NUCLEOTIDE SEQUENCE</scope>
    <source>
        <strain evidence="2">SnTB1</strain>
    </source>
</reference>
<evidence type="ECO:0000313" key="2">
    <source>
        <dbReference type="EMBL" id="KAJ8068514.1"/>
    </source>
</evidence>
<evidence type="ECO:0000313" key="3">
    <source>
        <dbReference type="Proteomes" id="UP001152300"/>
    </source>
</evidence>
<proteinExistence type="predicted"/>
<dbReference type="Proteomes" id="UP001152300">
    <property type="component" value="Unassembled WGS sequence"/>
</dbReference>
<dbReference type="AlphaFoldDB" id="A0A9X0ATY7"/>
<keyword evidence="3" id="KW-1185">Reference proteome</keyword>